<dbReference type="Proteomes" id="UP000315252">
    <property type="component" value="Unassembled WGS sequence"/>
</dbReference>
<feature type="transmembrane region" description="Helical" evidence="1">
    <location>
        <begin position="6"/>
        <end position="28"/>
    </location>
</feature>
<proteinExistence type="predicted"/>
<keyword evidence="1" id="KW-0812">Transmembrane</keyword>
<keyword evidence="1" id="KW-1133">Transmembrane helix</keyword>
<dbReference type="Pfam" id="PF05437">
    <property type="entry name" value="AzlD"/>
    <property type="match status" value="1"/>
</dbReference>
<protein>
    <submittedName>
        <fullName evidence="2">AzlD domain-containing protein</fullName>
    </submittedName>
</protein>
<dbReference type="AlphaFoldDB" id="A0A545T0B0"/>
<sequence length="100" mass="10366">MGAEATAYLTIFLMAAVTYGTRILGAELMSFIRITPRIEALLKSMAISVMVAIVASAVAQGGFRENTATLIAVAVMAVTRSAIAAVTAAMATAAAWSWLI</sequence>
<keyword evidence="3" id="KW-1185">Reference proteome</keyword>
<dbReference type="OrthoDB" id="8909659at2"/>
<organism evidence="2 3">
    <name type="scientific">Denitrobaculum tricleocarpae</name>
    <dbReference type="NCBI Taxonomy" id="2591009"/>
    <lineage>
        <taxon>Bacteria</taxon>
        <taxon>Pseudomonadati</taxon>
        <taxon>Pseudomonadota</taxon>
        <taxon>Alphaproteobacteria</taxon>
        <taxon>Rhodospirillales</taxon>
        <taxon>Rhodospirillaceae</taxon>
        <taxon>Denitrobaculum</taxon>
    </lineage>
</organism>
<evidence type="ECO:0000256" key="1">
    <source>
        <dbReference type="SAM" id="Phobius"/>
    </source>
</evidence>
<accession>A0A545T0B0</accession>
<dbReference type="InterPro" id="IPR008407">
    <property type="entry name" value="Brnchd-chn_aa_trnsp_AzlD"/>
</dbReference>
<feature type="transmembrane region" description="Helical" evidence="1">
    <location>
        <begin position="40"/>
        <end position="59"/>
    </location>
</feature>
<feature type="transmembrane region" description="Helical" evidence="1">
    <location>
        <begin position="71"/>
        <end position="99"/>
    </location>
</feature>
<comment type="caution">
    <text evidence="2">The sequence shown here is derived from an EMBL/GenBank/DDBJ whole genome shotgun (WGS) entry which is preliminary data.</text>
</comment>
<keyword evidence="1" id="KW-0472">Membrane</keyword>
<gene>
    <name evidence="2" type="ORF">FKG95_27775</name>
</gene>
<name>A0A545T0B0_9PROT</name>
<evidence type="ECO:0000313" key="2">
    <source>
        <dbReference type="EMBL" id="TQV70658.1"/>
    </source>
</evidence>
<dbReference type="RefSeq" id="WP_142899727.1">
    <property type="nucleotide sequence ID" value="NZ_ML660067.1"/>
</dbReference>
<dbReference type="EMBL" id="VHSH01000016">
    <property type="protein sequence ID" value="TQV70658.1"/>
    <property type="molecule type" value="Genomic_DNA"/>
</dbReference>
<evidence type="ECO:0000313" key="3">
    <source>
        <dbReference type="Proteomes" id="UP000315252"/>
    </source>
</evidence>
<reference evidence="2 3" key="1">
    <citation type="submission" date="2019-06" db="EMBL/GenBank/DDBJ databases">
        <title>Whole genome sequence for Rhodospirillaceae sp. R148.</title>
        <authorList>
            <person name="Wang G."/>
        </authorList>
    </citation>
    <scope>NUCLEOTIDE SEQUENCE [LARGE SCALE GENOMIC DNA]</scope>
    <source>
        <strain evidence="2 3">R148</strain>
    </source>
</reference>